<evidence type="ECO:0000256" key="2">
    <source>
        <dbReference type="ARBA" id="ARBA00023125"/>
    </source>
</evidence>
<keyword evidence="3" id="KW-0233">DNA recombination</keyword>
<dbReference type="InterPro" id="IPR001207">
    <property type="entry name" value="Transposase_mutator"/>
</dbReference>
<reference evidence="4 5" key="1">
    <citation type="journal article" date="2017" name="Nat. Commun.">
        <title>Genome assembly with in vitro proximity ligation data and whole-genome triplication in lettuce.</title>
        <authorList>
            <person name="Reyes-Chin-Wo S."/>
            <person name="Wang Z."/>
            <person name="Yang X."/>
            <person name="Kozik A."/>
            <person name="Arikit S."/>
            <person name="Song C."/>
            <person name="Xia L."/>
            <person name="Froenicke L."/>
            <person name="Lavelle D.O."/>
            <person name="Truco M.J."/>
            <person name="Xia R."/>
            <person name="Zhu S."/>
            <person name="Xu C."/>
            <person name="Xu H."/>
            <person name="Xu X."/>
            <person name="Cox K."/>
            <person name="Korf I."/>
            <person name="Meyers B.C."/>
            <person name="Michelmore R.W."/>
        </authorList>
    </citation>
    <scope>NUCLEOTIDE SEQUENCE [LARGE SCALE GENOMIC DNA]</scope>
    <source>
        <strain evidence="5">cv. Salinas</strain>
        <tissue evidence="4">Seedlings</tissue>
    </source>
</reference>
<dbReference type="EMBL" id="NBSK02000009">
    <property type="protein sequence ID" value="KAJ0184950.1"/>
    <property type="molecule type" value="Genomic_DNA"/>
</dbReference>
<keyword evidence="5" id="KW-1185">Reference proteome</keyword>
<keyword evidence="1" id="KW-0815">Transposition</keyword>
<dbReference type="GO" id="GO:0006313">
    <property type="term" value="P:DNA transposition"/>
    <property type="evidence" value="ECO:0007669"/>
    <property type="project" value="InterPro"/>
</dbReference>
<dbReference type="PANTHER" id="PTHR31973">
    <property type="entry name" value="POLYPROTEIN, PUTATIVE-RELATED"/>
    <property type="match status" value="1"/>
</dbReference>
<proteinExistence type="predicted"/>
<dbReference type="GO" id="GO:0004803">
    <property type="term" value="F:transposase activity"/>
    <property type="evidence" value="ECO:0007669"/>
    <property type="project" value="InterPro"/>
</dbReference>
<sequence>MVLLSDMQKGLEVAMMNVYPNVEHRECMRHLYSNFKKHFRGDFFNKKNYGLLPKPTHDRLLKEISDKNEDVIAYLNTNHKKIWSRSKFGTTSKCDYITNNISETFNSWIGKLCYKPVCDLLDAIREKIMKRFDKKRNLVNTWNGTLVPIAKNHLNDIAKNLGEYEVIRSSENQAKVKYKATRWEVNLDEKKCSCRVWQVQVDFIAYIRDANWDKYVDPYFNIDNFKAAYAF</sequence>
<evidence type="ECO:0008006" key="6">
    <source>
        <dbReference type="Google" id="ProtNLM"/>
    </source>
</evidence>
<evidence type="ECO:0000313" key="5">
    <source>
        <dbReference type="Proteomes" id="UP000235145"/>
    </source>
</evidence>
<keyword evidence="2" id="KW-0238">DNA-binding</keyword>
<dbReference type="GO" id="GO:0003677">
    <property type="term" value="F:DNA binding"/>
    <property type="evidence" value="ECO:0007669"/>
    <property type="project" value="UniProtKB-KW"/>
</dbReference>
<comment type="caution">
    <text evidence="4">The sequence shown here is derived from an EMBL/GenBank/DDBJ whole genome shotgun (WGS) entry which is preliminary data.</text>
</comment>
<evidence type="ECO:0000313" key="4">
    <source>
        <dbReference type="EMBL" id="KAJ0184950.1"/>
    </source>
</evidence>
<name>A0A9R1UD77_LACSA</name>
<dbReference type="AlphaFoldDB" id="A0A9R1UD77"/>
<organism evidence="4 5">
    <name type="scientific">Lactuca sativa</name>
    <name type="common">Garden lettuce</name>
    <dbReference type="NCBI Taxonomy" id="4236"/>
    <lineage>
        <taxon>Eukaryota</taxon>
        <taxon>Viridiplantae</taxon>
        <taxon>Streptophyta</taxon>
        <taxon>Embryophyta</taxon>
        <taxon>Tracheophyta</taxon>
        <taxon>Spermatophyta</taxon>
        <taxon>Magnoliopsida</taxon>
        <taxon>eudicotyledons</taxon>
        <taxon>Gunneridae</taxon>
        <taxon>Pentapetalae</taxon>
        <taxon>asterids</taxon>
        <taxon>campanulids</taxon>
        <taxon>Asterales</taxon>
        <taxon>Asteraceae</taxon>
        <taxon>Cichorioideae</taxon>
        <taxon>Cichorieae</taxon>
        <taxon>Lactucinae</taxon>
        <taxon>Lactuca</taxon>
    </lineage>
</organism>
<accession>A0A9R1UD77</accession>
<dbReference type="Proteomes" id="UP000235145">
    <property type="component" value="Unassembled WGS sequence"/>
</dbReference>
<dbReference type="PROSITE" id="PS01007">
    <property type="entry name" value="TRANSPOSASE_MUTATOR"/>
    <property type="match status" value="1"/>
</dbReference>
<dbReference type="PANTHER" id="PTHR31973:SF188">
    <property type="entry name" value="POLYPROTEIN, PUTATIVE-RELATED"/>
    <property type="match status" value="1"/>
</dbReference>
<evidence type="ECO:0000256" key="3">
    <source>
        <dbReference type="ARBA" id="ARBA00023172"/>
    </source>
</evidence>
<evidence type="ECO:0000256" key="1">
    <source>
        <dbReference type="ARBA" id="ARBA00022578"/>
    </source>
</evidence>
<protein>
    <recommendedName>
        <fullName evidence="6">MULE transposase domain-containing protein</fullName>
    </recommendedName>
</protein>
<gene>
    <name evidence="4" type="ORF">LSAT_V11C900501820</name>
</gene>